<gene>
    <name evidence="1" type="ORF">P9847_16990</name>
</gene>
<keyword evidence="2" id="KW-1185">Reference proteome</keyword>
<name>A0ABU6PY42_9BACL</name>
<dbReference type="EMBL" id="JARTLD010000044">
    <property type="protein sequence ID" value="MED5019010.1"/>
    <property type="molecule type" value="Genomic_DNA"/>
</dbReference>
<organism evidence="1 2">
    <name type="scientific">Paenibacillus chibensis</name>
    <dbReference type="NCBI Taxonomy" id="59846"/>
    <lineage>
        <taxon>Bacteria</taxon>
        <taxon>Bacillati</taxon>
        <taxon>Bacillota</taxon>
        <taxon>Bacilli</taxon>
        <taxon>Bacillales</taxon>
        <taxon>Paenibacillaceae</taxon>
        <taxon>Paenibacillus</taxon>
    </lineage>
</organism>
<sequence length="59" mass="6639">MDKPPLPGMRIFSSTVTGAFYTSGISNETGLNREYFVDIYQEYSAGKLSSRIELKKELT</sequence>
<protein>
    <submittedName>
        <fullName evidence="1">Uncharacterized protein</fullName>
    </submittedName>
</protein>
<comment type="caution">
    <text evidence="1">The sequence shown here is derived from an EMBL/GenBank/DDBJ whole genome shotgun (WGS) entry which is preliminary data.</text>
</comment>
<dbReference type="RefSeq" id="WP_328279706.1">
    <property type="nucleotide sequence ID" value="NZ_JARTLD010000044.1"/>
</dbReference>
<reference evidence="1 2" key="1">
    <citation type="submission" date="2023-03" db="EMBL/GenBank/DDBJ databases">
        <title>Bacillus Genome Sequencing.</title>
        <authorList>
            <person name="Dunlap C."/>
        </authorList>
    </citation>
    <scope>NUCLEOTIDE SEQUENCE [LARGE SCALE GENOMIC DNA]</scope>
    <source>
        <strain evidence="1 2">NRS-52</strain>
    </source>
</reference>
<dbReference type="Proteomes" id="UP001343257">
    <property type="component" value="Unassembled WGS sequence"/>
</dbReference>
<accession>A0ABU6PY42</accession>
<evidence type="ECO:0000313" key="2">
    <source>
        <dbReference type="Proteomes" id="UP001343257"/>
    </source>
</evidence>
<proteinExistence type="predicted"/>
<evidence type="ECO:0000313" key="1">
    <source>
        <dbReference type="EMBL" id="MED5019010.1"/>
    </source>
</evidence>